<dbReference type="InterPro" id="IPR004509">
    <property type="entry name" value="Competence_ComEA_HhH"/>
</dbReference>
<dbReference type="Gene3D" id="1.10.150.280">
    <property type="entry name" value="AF1531-like domain"/>
    <property type="match status" value="1"/>
</dbReference>
<dbReference type="InterPro" id="IPR010994">
    <property type="entry name" value="RuvA_2-like"/>
</dbReference>
<reference evidence="3 5" key="1">
    <citation type="submission" date="2019-07" db="EMBL/GenBank/DDBJ databases">
        <title>Genomes of sea-ice associated Colwellia species.</title>
        <authorList>
            <person name="Bowman J.P."/>
        </authorList>
    </citation>
    <scope>NUCLEOTIDE SEQUENCE [LARGE SCALE GENOMIC DNA]</scope>
    <source>
        <strain evidence="2 4">ACAM 607</strain>
        <strain evidence="3 5">IC036</strain>
    </source>
</reference>
<evidence type="ECO:0000313" key="5">
    <source>
        <dbReference type="Proteomes" id="UP000321917"/>
    </source>
</evidence>
<evidence type="ECO:0000313" key="2">
    <source>
        <dbReference type="EMBL" id="TWX59211.1"/>
    </source>
</evidence>
<dbReference type="GO" id="GO:0015628">
    <property type="term" value="P:protein secretion by the type II secretion system"/>
    <property type="evidence" value="ECO:0007669"/>
    <property type="project" value="TreeGrafter"/>
</dbReference>
<keyword evidence="4" id="KW-1185">Reference proteome</keyword>
<keyword evidence="1" id="KW-0732">Signal</keyword>
<comment type="caution">
    <text evidence="3">The sequence shown here is derived from an EMBL/GenBank/DDBJ whole genome shotgun (WGS) entry which is preliminary data.</text>
</comment>
<evidence type="ECO:0000256" key="1">
    <source>
        <dbReference type="SAM" id="SignalP"/>
    </source>
</evidence>
<dbReference type="PANTHER" id="PTHR21180">
    <property type="entry name" value="ENDONUCLEASE/EXONUCLEASE/PHOSPHATASE FAMILY DOMAIN-CONTAINING PROTEIN 1"/>
    <property type="match status" value="1"/>
</dbReference>
<dbReference type="AlphaFoldDB" id="A0A5C6QHB0"/>
<name>A0A5C6QHB0_9GAMM</name>
<sequence>MIKFSKILLVCLTFTFASLSFAESAGGNDPNANVNQVDERIDINHADIKTLSLLKGIGMKKAAAIVKYRNENGKFISVEDLLNVTGIGEQILALNKSKLTI</sequence>
<dbReference type="Pfam" id="PF12836">
    <property type="entry name" value="HHH_3"/>
    <property type="match status" value="1"/>
</dbReference>
<dbReference type="SUPFAM" id="SSF47781">
    <property type="entry name" value="RuvA domain 2-like"/>
    <property type="match status" value="1"/>
</dbReference>
<dbReference type="OrthoDB" id="7510573at2"/>
<dbReference type="Proteomes" id="UP000321917">
    <property type="component" value="Unassembled WGS sequence"/>
</dbReference>
<dbReference type="RefSeq" id="WP_146799652.1">
    <property type="nucleotide sequence ID" value="NZ_VOLP01000013.1"/>
</dbReference>
<evidence type="ECO:0000313" key="3">
    <source>
        <dbReference type="EMBL" id="TWX68239.1"/>
    </source>
</evidence>
<protein>
    <submittedName>
        <fullName evidence="3">Helix-hairpin-helix domain-containing protein</fullName>
    </submittedName>
</protein>
<organism evidence="3 5">
    <name type="scientific">Colwellia hornerae</name>
    <dbReference type="NCBI Taxonomy" id="89402"/>
    <lineage>
        <taxon>Bacteria</taxon>
        <taxon>Pseudomonadati</taxon>
        <taxon>Pseudomonadota</taxon>
        <taxon>Gammaproteobacteria</taxon>
        <taxon>Alteromonadales</taxon>
        <taxon>Colwelliaceae</taxon>
        <taxon>Colwellia</taxon>
    </lineage>
</organism>
<proteinExistence type="predicted"/>
<dbReference type="InterPro" id="IPR051675">
    <property type="entry name" value="Endo/Exo/Phosphatase_dom_1"/>
</dbReference>
<dbReference type="EMBL" id="VOLR01000013">
    <property type="protein sequence ID" value="TWX59211.1"/>
    <property type="molecule type" value="Genomic_DNA"/>
</dbReference>
<accession>A0A5C6QHB0</accession>
<dbReference type="Proteomes" id="UP000321525">
    <property type="component" value="Unassembled WGS sequence"/>
</dbReference>
<feature type="signal peptide" evidence="1">
    <location>
        <begin position="1"/>
        <end position="22"/>
    </location>
</feature>
<gene>
    <name evidence="2" type="ORF">ESZ26_10905</name>
    <name evidence="3" type="ORF">ESZ27_07840</name>
</gene>
<dbReference type="GO" id="GO:0015627">
    <property type="term" value="C:type II protein secretion system complex"/>
    <property type="evidence" value="ECO:0007669"/>
    <property type="project" value="TreeGrafter"/>
</dbReference>
<dbReference type="PANTHER" id="PTHR21180:SF32">
    <property type="entry name" value="ENDONUCLEASE_EXONUCLEASE_PHOSPHATASE FAMILY DOMAIN-CONTAINING PROTEIN 1"/>
    <property type="match status" value="1"/>
</dbReference>
<dbReference type="EMBL" id="VOLQ01000011">
    <property type="protein sequence ID" value="TWX68239.1"/>
    <property type="molecule type" value="Genomic_DNA"/>
</dbReference>
<feature type="chain" id="PRO_5023116424" evidence="1">
    <location>
        <begin position="23"/>
        <end position="101"/>
    </location>
</feature>
<evidence type="ECO:0000313" key="4">
    <source>
        <dbReference type="Proteomes" id="UP000321525"/>
    </source>
</evidence>
<dbReference type="NCBIfam" id="TIGR00426">
    <property type="entry name" value="competence protein ComEA helix-hairpin-helix repeat region"/>
    <property type="match status" value="1"/>
</dbReference>